<dbReference type="PANTHER" id="PTHR43221">
    <property type="entry name" value="PROTEASE HTPX"/>
    <property type="match status" value="1"/>
</dbReference>
<keyword evidence="10 12" id="KW-0482">Metalloprotease</keyword>
<keyword evidence="5 12" id="KW-0812">Transmembrane</keyword>
<evidence type="ECO:0000313" key="14">
    <source>
        <dbReference type="EMBL" id="OGF13197.1"/>
    </source>
</evidence>
<evidence type="ECO:0000256" key="6">
    <source>
        <dbReference type="ARBA" id="ARBA00022723"/>
    </source>
</evidence>
<feature type="domain" description="Peptidase M48" evidence="13">
    <location>
        <begin position="64"/>
        <end position="281"/>
    </location>
</feature>
<proteinExistence type="inferred from homology"/>
<dbReference type="CDD" id="cd07336">
    <property type="entry name" value="M48B_HtpX_like"/>
    <property type="match status" value="1"/>
</dbReference>
<feature type="binding site" evidence="12">
    <location>
        <position position="208"/>
    </location>
    <ligand>
        <name>Zn(2+)</name>
        <dbReference type="ChEBI" id="CHEBI:29105"/>
        <note>catalytic</note>
    </ligand>
</feature>
<feature type="binding site" evidence="12">
    <location>
        <position position="134"/>
    </location>
    <ligand>
        <name>Zn(2+)</name>
        <dbReference type="ChEBI" id="CHEBI:29105"/>
        <note>catalytic</note>
    </ligand>
</feature>
<dbReference type="EC" id="3.4.24.-" evidence="12"/>
<dbReference type="InterPro" id="IPR022919">
    <property type="entry name" value="Pept_M48_protease_HtpX"/>
</dbReference>
<dbReference type="InterPro" id="IPR001915">
    <property type="entry name" value="Peptidase_M48"/>
</dbReference>
<feature type="active site" evidence="12">
    <location>
        <position position="131"/>
    </location>
</feature>
<dbReference type="GO" id="GO:0004222">
    <property type="term" value="F:metalloendopeptidase activity"/>
    <property type="evidence" value="ECO:0007669"/>
    <property type="project" value="UniProtKB-UniRule"/>
</dbReference>
<feature type="binding site" evidence="12">
    <location>
        <position position="130"/>
    </location>
    <ligand>
        <name>Zn(2+)</name>
        <dbReference type="ChEBI" id="CHEBI:29105"/>
        <note>catalytic</note>
    </ligand>
</feature>
<dbReference type="Proteomes" id="UP000177230">
    <property type="component" value="Unassembled WGS sequence"/>
</dbReference>
<evidence type="ECO:0000256" key="5">
    <source>
        <dbReference type="ARBA" id="ARBA00022692"/>
    </source>
</evidence>
<evidence type="ECO:0000256" key="2">
    <source>
        <dbReference type="ARBA" id="ARBA00009779"/>
    </source>
</evidence>
<evidence type="ECO:0000259" key="13">
    <source>
        <dbReference type="Pfam" id="PF01435"/>
    </source>
</evidence>
<organism evidence="14 15">
    <name type="scientific">Candidatus Edwardsbacteria bacterium GWF2_54_11</name>
    <dbReference type="NCBI Taxonomy" id="1817851"/>
    <lineage>
        <taxon>Bacteria</taxon>
        <taxon>Candidatus Edwardsiibacteriota</taxon>
    </lineage>
</organism>
<dbReference type="AlphaFoldDB" id="A0A1F5RFC0"/>
<comment type="similarity">
    <text evidence="2 12">Belongs to the peptidase M48B family.</text>
</comment>
<sequence length="284" mass="30308">MNRLKTLVLMAGLSVILVLAGNLLGGRQGMMMALVFAGGMNLFAYWFSDKLALMSYRARQVSEAEAPELHSIVRGLATRAGIPMPKVFVIPSSSPNAFATGRNPQHASVAVTEGIMSLLNREELQGVIAHELAHIRHHDILIASIVATLAGAITMIARMAGWAAMFGGYGGRDNDRNSGGGAIGFILMAILAPIAALLVQMWISRTREYDADAGGARIAGNPYGLADALEKLQRGVQVRPIQANPSSAHMFIVNPLSGKSLMSLFSTHPPIEERVAKLRAMARG</sequence>
<evidence type="ECO:0000313" key="15">
    <source>
        <dbReference type="Proteomes" id="UP000177230"/>
    </source>
</evidence>
<feature type="transmembrane region" description="Helical" evidence="12">
    <location>
        <begin position="140"/>
        <end position="160"/>
    </location>
</feature>
<evidence type="ECO:0000256" key="10">
    <source>
        <dbReference type="ARBA" id="ARBA00023049"/>
    </source>
</evidence>
<dbReference type="InterPro" id="IPR050083">
    <property type="entry name" value="HtpX_protease"/>
</dbReference>
<dbReference type="PANTHER" id="PTHR43221:SF1">
    <property type="entry name" value="PROTEASE HTPX"/>
    <property type="match status" value="1"/>
</dbReference>
<dbReference type="GO" id="GO:0008270">
    <property type="term" value="F:zinc ion binding"/>
    <property type="evidence" value="ECO:0007669"/>
    <property type="project" value="UniProtKB-UniRule"/>
</dbReference>
<evidence type="ECO:0000256" key="3">
    <source>
        <dbReference type="ARBA" id="ARBA00022475"/>
    </source>
</evidence>
<keyword evidence="7 12" id="KW-0378">Hydrolase</keyword>
<keyword evidence="4 12" id="KW-0645">Protease</keyword>
<dbReference type="GO" id="GO:0006508">
    <property type="term" value="P:proteolysis"/>
    <property type="evidence" value="ECO:0007669"/>
    <property type="project" value="UniProtKB-KW"/>
</dbReference>
<comment type="cofactor">
    <cofactor evidence="12">
        <name>Zn(2+)</name>
        <dbReference type="ChEBI" id="CHEBI:29105"/>
    </cofactor>
    <text evidence="12">Binds 1 zinc ion per subunit.</text>
</comment>
<keyword evidence="8 12" id="KW-0862">Zinc</keyword>
<gene>
    <name evidence="12" type="primary">htpX</name>
    <name evidence="14" type="ORF">A2024_09915</name>
</gene>
<protein>
    <recommendedName>
        <fullName evidence="12">Protease HtpX homolog</fullName>
        <ecNumber evidence="12">3.4.24.-</ecNumber>
    </recommendedName>
</protein>
<comment type="subcellular location">
    <subcellularLocation>
        <location evidence="1 12">Cell membrane</location>
        <topology evidence="1 12">Multi-pass membrane protein</topology>
    </subcellularLocation>
</comment>
<dbReference type="EMBL" id="MFFM01000024">
    <property type="protein sequence ID" value="OGF13197.1"/>
    <property type="molecule type" value="Genomic_DNA"/>
</dbReference>
<reference evidence="14 15" key="1">
    <citation type="journal article" date="2016" name="Nat. Commun.">
        <title>Thousands of microbial genomes shed light on interconnected biogeochemical processes in an aquifer system.</title>
        <authorList>
            <person name="Anantharaman K."/>
            <person name="Brown C.T."/>
            <person name="Hug L.A."/>
            <person name="Sharon I."/>
            <person name="Castelle C.J."/>
            <person name="Probst A.J."/>
            <person name="Thomas B.C."/>
            <person name="Singh A."/>
            <person name="Wilkins M.J."/>
            <person name="Karaoz U."/>
            <person name="Brodie E.L."/>
            <person name="Williams K.H."/>
            <person name="Hubbard S.S."/>
            <person name="Banfield J.F."/>
        </authorList>
    </citation>
    <scope>NUCLEOTIDE SEQUENCE [LARGE SCALE GENOMIC DNA]</scope>
</reference>
<evidence type="ECO:0000256" key="8">
    <source>
        <dbReference type="ARBA" id="ARBA00022833"/>
    </source>
</evidence>
<feature type="transmembrane region" description="Helical" evidence="12">
    <location>
        <begin position="30"/>
        <end position="47"/>
    </location>
</feature>
<evidence type="ECO:0000256" key="12">
    <source>
        <dbReference type="HAMAP-Rule" id="MF_00188"/>
    </source>
</evidence>
<feature type="transmembrane region" description="Helical" evidence="12">
    <location>
        <begin position="180"/>
        <end position="199"/>
    </location>
</feature>
<evidence type="ECO:0000256" key="11">
    <source>
        <dbReference type="ARBA" id="ARBA00023136"/>
    </source>
</evidence>
<dbReference type="NCBIfam" id="NF002826">
    <property type="entry name" value="PRK03001.1"/>
    <property type="match status" value="1"/>
</dbReference>
<evidence type="ECO:0000256" key="4">
    <source>
        <dbReference type="ARBA" id="ARBA00022670"/>
    </source>
</evidence>
<dbReference type="GO" id="GO:0005886">
    <property type="term" value="C:plasma membrane"/>
    <property type="evidence" value="ECO:0007669"/>
    <property type="project" value="UniProtKB-SubCell"/>
</dbReference>
<dbReference type="Pfam" id="PF01435">
    <property type="entry name" value="Peptidase_M48"/>
    <property type="match status" value="1"/>
</dbReference>
<keyword evidence="11 12" id="KW-0472">Membrane</keyword>
<accession>A0A1F5RFC0</accession>
<keyword evidence="9 12" id="KW-1133">Transmembrane helix</keyword>
<evidence type="ECO:0000256" key="9">
    <source>
        <dbReference type="ARBA" id="ARBA00022989"/>
    </source>
</evidence>
<name>A0A1F5RFC0_9BACT</name>
<comment type="caution">
    <text evidence="14">The sequence shown here is derived from an EMBL/GenBank/DDBJ whole genome shotgun (WGS) entry which is preliminary data.</text>
</comment>
<evidence type="ECO:0000256" key="7">
    <source>
        <dbReference type="ARBA" id="ARBA00022801"/>
    </source>
</evidence>
<dbReference type="Gene3D" id="3.30.2010.10">
    <property type="entry name" value="Metalloproteases ('zincins'), catalytic domain"/>
    <property type="match status" value="1"/>
</dbReference>
<keyword evidence="6 12" id="KW-0479">Metal-binding</keyword>
<evidence type="ECO:0000256" key="1">
    <source>
        <dbReference type="ARBA" id="ARBA00004651"/>
    </source>
</evidence>
<keyword evidence="3 12" id="KW-1003">Cell membrane</keyword>
<dbReference type="HAMAP" id="MF_00188">
    <property type="entry name" value="Pept_M48_protease_HtpX"/>
    <property type="match status" value="1"/>
</dbReference>